<protein>
    <recommendedName>
        <fullName evidence="9">Glycoside hydrolase family 31 protein</fullName>
    </recommendedName>
</protein>
<reference evidence="7 8" key="1">
    <citation type="journal article" date="2024" name="IMA Fungus">
        <title>IMA Genome - F19 : A genome assembly and annotation guide to empower mycologists, including annotated draft genome sequences of Ceratocystis pirilliformis, Diaporthe australafricana, Fusarium ophioides, Paecilomyces lecythidis, and Sporothrix stenoceras.</title>
        <authorList>
            <person name="Aylward J."/>
            <person name="Wilson A.M."/>
            <person name="Visagie C.M."/>
            <person name="Spraker J."/>
            <person name="Barnes I."/>
            <person name="Buitendag C."/>
            <person name="Ceriani C."/>
            <person name="Del Mar Angel L."/>
            <person name="du Plessis D."/>
            <person name="Fuchs T."/>
            <person name="Gasser K."/>
            <person name="Kramer D."/>
            <person name="Li W."/>
            <person name="Munsamy K."/>
            <person name="Piso A."/>
            <person name="Price J.L."/>
            <person name="Sonnekus B."/>
            <person name="Thomas C."/>
            <person name="van der Nest A."/>
            <person name="van Dijk A."/>
            <person name="van Heerden A."/>
            <person name="van Vuuren N."/>
            <person name="Yilmaz N."/>
            <person name="Duong T.A."/>
            <person name="van der Merwe N.A."/>
            <person name="Wingfield M.J."/>
            <person name="Wingfield B.D."/>
        </authorList>
    </citation>
    <scope>NUCLEOTIDE SEQUENCE [LARGE SCALE GENOMIC DNA]</scope>
    <source>
        <strain evidence="7 8">CMW 5346</strain>
    </source>
</reference>
<comment type="caution">
    <text evidence="7">The sequence shown here is derived from an EMBL/GenBank/DDBJ whole genome shotgun (WGS) entry which is preliminary data.</text>
</comment>
<proteinExistence type="inferred from homology"/>
<evidence type="ECO:0000313" key="7">
    <source>
        <dbReference type="EMBL" id="KAL1888943.1"/>
    </source>
</evidence>
<name>A0ABR3YM56_9PEZI</name>
<dbReference type="EMBL" id="JAWCUI010000082">
    <property type="protein sequence ID" value="KAL1888943.1"/>
    <property type="molecule type" value="Genomic_DNA"/>
</dbReference>
<keyword evidence="8" id="KW-1185">Reference proteome</keyword>
<evidence type="ECO:0000256" key="2">
    <source>
        <dbReference type="ARBA" id="ARBA00022801"/>
    </source>
</evidence>
<dbReference type="Pfam" id="PF01055">
    <property type="entry name" value="Glyco_hydro_31_2nd"/>
    <property type="match status" value="1"/>
</dbReference>
<keyword evidence="2 4" id="KW-0378">Hydrolase</keyword>
<evidence type="ECO:0000256" key="1">
    <source>
        <dbReference type="ARBA" id="ARBA00007806"/>
    </source>
</evidence>
<dbReference type="PANTHER" id="PTHR43053">
    <property type="entry name" value="GLYCOSIDASE FAMILY 31"/>
    <property type="match status" value="1"/>
</dbReference>
<dbReference type="SUPFAM" id="SSF51011">
    <property type="entry name" value="Glycosyl hydrolase domain"/>
    <property type="match status" value="1"/>
</dbReference>
<evidence type="ECO:0000256" key="4">
    <source>
        <dbReference type="RuleBase" id="RU361185"/>
    </source>
</evidence>
<dbReference type="Proteomes" id="UP001583186">
    <property type="component" value="Unassembled WGS sequence"/>
</dbReference>
<dbReference type="Gene3D" id="2.60.40.1180">
    <property type="entry name" value="Golgi alpha-mannosidase II"/>
    <property type="match status" value="1"/>
</dbReference>
<dbReference type="InterPro" id="IPR017853">
    <property type="entry name" value="GH"/>
</dbReference>
<gene>
    <name evidence="7" type="ORF">Sste5346_009210</name>
</gene>
<evidence type="ECO:0008006" key="9">
    <source>
        <dbReference type="Google" id="ProtNLM"/>
    </source>
</evidence>
<evidence type="ECO:0000259" key="5">
    <source>
        <dbReference type="Pfam" id="PF01055"/>
    </source>
</evidence>
<feature type="domain" description="Glycoside hydrolase family 31 TIM barrel" evidence="5">
    <location>
        <begin position="217"/>
        <end position="534"/>
    </location>
</feature>
<dbReference type="InterPro" id="IPR000322">
    <property type="entry name" value="Glyco_hydro_31_TIM"/>
</dbReference>
<dbReference type="Pfam" id="PF21365">
    <property type="entry name" value="Glyco_hydro_31_3rd"/>
    <property type="match status" value="1"/>
</dbReference>
<dbReference type="SUPFAM" id="SSF51445">
    <property type="entry name" value="(Trans)glycosidases"/>
    <property type="match status" value="1"/>
</dbReference>
<evidence type="ECO:0000256" key="3">
    <source>
        <dbReference type="ARBA" id="ARBA00023295"/>
    </source>
</evidence>
<dbReference type="PANTHER" id="PTHR43053:SF4">
    <property type="entry name" value="MYOGENESIS-REGULATING GLYCOSIDASE"/>
    <property type="match status" value="1"/>
</dbReference>
<comment type="similarity">
    <text evidence="1 4">Belongs to the glycosyl hydrolase 31 family.</text>
</comment>
<feature type="domain" description="Glycosyl hydrolase family 31 C-terminal" evidence="6">
    <location>
        <begin position="545"/>
        <end position="638"/>
    </location>
</feature>
<dbReference type="InterPro" id="IPR013780">
    <property type="entry name" value="Glyco_hydro_b"/>
</dbReference>
<keyword evidence="3 4" id="KW-0326">Glycosidase</keyword>
<sequence>MSLAFSDGAQGEGLGGIAMSNTFSPDRKVIEADKIRGAGSGNAMQVKSQTKGSMVTADGSHVQWDASSSGEVTVTAGFSQPVGLNNIAFGFSGTPRFYGVWEYPWNKSITNNHYGANLTARTAEERGKSVPTPDIGIYGTQPGINWCNARAPYFFTDNGYGIYVDTQTPFTFSEHEVQGGTKVVLGTSDVNITYTILYAQNDIKTLLGRFSKLSSYPLMPPDTAYGPIFWSDDFEQDFHDNNIRNSQDNINDVANHLDEYKIRATSFFADRPYGSGNWSFGNFDFDPKFYPNPVDFIANLSKRGYDFQVWVANRAFLYTQLFNESSENHWLFPDVDPIQFLGPALNLSIPAAYNYYRTKLANFVSKTGIRGFKIDRGEEREMPDAEQNRQQNLFLQLCDEAMQRIWGSGTSISHFNAAYYNFARSAFNTDRSRVGIWNGDSEATFEGLQYSVASGIRAGLLGFSHWGSDTGGYIRDAGGPTEELFARWMHFSAWSPMYEIMIGLNHTPWYQYSPRLVDVLRQTADTHTRLIPYLRSYAHEASTTGVPVIRALFLEFPEDNATYETNDAYMLGGEFLVAPVINEGGNATVRFPNVGKNETRRKFLEYENKTAVFSPGDTHEIINLPLESTPVYIREGSLVPTGDVYQGNSVGWARMDNSSWSPHLFIEAFPSFDVPTTAFPYYRGRESTTPPGITPDLVAIIMTTNRANRTVMFRATDYLGEPASVVVYQKSAKDGKPFAVTLDLPTHNQTLVTTGVYSLFE</sequence>
<dbReference type="Gene3D" id="3.20.20.80">
    <property type="entry name" value="Glycosidases"/>
    <property type="match status" value="1"/>
</dbReference>
<evidence type="ECO:0000313" key="8">
    <source>
        <dbReference type="Proteomes" id="UP001583186"/>
    </source>
</evidence>
<evidence type="ECO:0000259" key="6">
    <source>
        <dbReference type="Pfam" id="PF21365"/>
    </source>
</evidence>
<organism evidence="7 8">
    <name type="scientific">Sporothrix stenoceras</name>
    <dbReference type="NCBI Taxonomy" id="5173"/>
    <lineage>
        <taxon>Eukaryota</taxon>
        <taxon>Fungi</taxon>
        <taxon>Dikarya</taxon>
        <taxon>Ascomycota</taxon>
        <taxon>Pezizomycotina</taxon>
        <taxon>Sordariomycetes</taxon>
        <taxon>Sordariomycetidae</taxon>
        <taxon>Ophiostomatales</taxon>
        <taxon>Ophiostomataceae</taxon>
        <taxon>Sporothrix</taxon>
    </lineage>
</organism>
<accession>A0ABR3YM56</accession>
<dbReference type="InterPro" id="IPR050985">
    <property type="entry name" value="Alpha-glycosidase_related"/>
</dbReference>
<dbReference type="InterPro" id="IPR048395">
    <property type="entry name" value="Glyco_hydro_31_C"/>
</dbReference>